<feature type="compositionally biased region" description="Polar residues" evidence="5">
    <location>
        <begin position="239"/>
        <end position="250"/>
    </location>
</feature>
<dbReference type="InterPro" id="IPR003441">
    <property type="entry name" value="NAC-dom"/>
</dbReference>
<feature type="region of interest" description="Disordered" evidence="5">
    <location>
        <begin position="220"/>
        <end position="281"/>
    </location>
</feature>
<dbReference type="GO" id="GO:0003677">
    <property type="term" value="F:DNA binding"/>
    <property type="evidence" value="ECO:0007669"/>
    <property type="project" value="UniProtKB-KW"/>
</dbReference>
<comment type="caution">
    <text evidence="7">The sequence shown here is derived from an EMBL/GenBank/DDBJ whole genome shotgun (WGS) entry which is preliminary data.</text>
</comment>
<keyword evidence="2" id="KW-0238">DNA-binding</keyword>
<dbReference type="InterPro" id="IPR036093">
    <property type="entry name" value="NAC_dom_sf"/>
</dbReference>
<name>A0A438EK40_VITVI</name>
<accession>A0A438EK40</accession>
<dbReference type="OrthoDB" id="622307at2759"/>
<dbReference type="AlphaFoldDB" id="A0A438EK40"/>
<dbReference type="Gene3D" id="2.170.150.80">
    <property type="entry name" value="NAC domain"/>
    <property type="match status" value="1"/>
</dbReference>
<keyword evidence="4" id="KW-0539">Nucleus</keyword>
<gene>
    <name evidence="7" type="primary">NAC090_6</name>
    <name evidence="7" type="ORF">CK203_073507</name>
</gene>
<feature type="compositionally biased region" description="Polar residues" evidence="5">
    <location>
        <begin position="260"/>
        <end position="275"/>
    </location>
</feature>
<feature type="domain" description="NAC" evidence="6">
    <location>
        <begin position="43"/>
        <end position="206"/>
    </location>
</feature>
<evidence type="ECO:0000256" key="3">
    <source>
        <dbReference type="ARBA" id="ARBA00023163"/>
    </source>
</evidence>
<dbReference type="Proteomes" id="UP000288805">
    <property type="component" value="Unassembled WGS sequence"/>
</dbReference>
<evidence type="ECO:0000313" key="7">
    <source>
        <dbReference type="EMBL" id="RVW48096.1"/>
    </source>
</evidence>
<proteinExistence type="predicted"/>
<keyword evidence="3" id="KW-0804">Transcription</keyword>
<dbReference type="EMBL" id="QGNW01001257">
    <property type="protein sequence ID" value="RVW48096.1"/>
    <property type="molecule type" value="Genomic_DNA"/>
</dbReference>
<sequence>MWRETYVKIKTKEERERGYIRAELDTLQREREREGERSKNGGYAPGFRFFPTEEELVSFYLHYKLEGRRHDLDRMMGRVIPVVDIYDHNPWDLPQISGDLCHGDHEWFFFIPRQEREARGGRPNRLTTSGYWKATGSPGHVYSSGQNSRIIGGKRTMVYYEGRAPHGRKTEWKMNEYKAIDGEAATSNTANPPLRQEFSLCRVYMKTKCLRAFDRRPSGALGREAASGRARGDEAAATSRHQNPQMVERTSSPESSSSSGDHANPSQTGESSNWEMSADNPPLWEWEQLNWF</sequence>
<keyword evidence="1" id="KW-0805">Transcription regulation</keyword>
<evidence type="ECO:0000256" key="1">
    <source>
        <dbReference type="ARBA" id="ARBA00023015"/>
    </source>
</evidence>
<protein>
    <submittedName>
        <fullName evidence="7">NAC domain-containing protein 90</fullName>
    </submittedName>
</protein>
<reference evidence="7 8" key="1">
    <citation type="journal article" date="2018" name="PLoS Genet.">
        <title>Population sequencing reveals clonal diversity and ancestral inbreeding in the grapevine cultivar Chardonnay.</title>
        <authorList>
            <person name="Roach M.J."/>
            <person name="Johnson D.L."/>
            <person name="Bohlmann J."/>
            <person name="van Vuuren H.J."/>
            <person name="Jones S.J."/>
            <person name="Pretorius I.S."/>
            <person name="Schmidt S.A."/>
            <person name="Borneman A.R."/>
        </authorList>
    </citation>
    <scope>NUCLEOTIDE SEQUENCE [LARGE SCALE GENOMIC DNA]</scope>
    <source>
        <strain evidence="8">cv. Chardonnay</strain>
        <tissue evidence="7">Leaf</tissue>
    </source>
</reference>
<evidence type="ECO:0000256" key="5">
    <source>
        <dbReference type="SAM" id="MobiDB-lite"/>
    </source>
</evidence>
<evidence type="ECO:0000313" key="8">
    <source>
        <dbReference type="Proteomes" id="UP000288805"/>
    </source>
</evidence>
<dbReference type="SUPFAM" id="SSF101941">
    <property type="entry name" value="NAC domain"/>
    <property type="match status" value="1"/>
</dbReference>
<evidence type="ECO:0000256" key="4">
    <source>
        <dbReference type="ARBA" id="ARBA00023242"/>
    </source>
</evidence>
<dbReference type="PANTHER" id="PTHR31744:SF220">
    <property type="entry name" value="LOW QUALITY PROTEIN: NAC DOMAIN-CONTAINING PROTEIN 90-LIKE"/>
    <property type="match status" value="1"/>
</dbReference>
<dbReference type="PANTHER" id="PTHR31744">
    <property type="entry name" value="PROTEIN CUP-SHAPED COTYLEDON 2-RELATED"/>
    <property type="match status" value="1"/>
</dbReference>
<dbReference type="PROSITE" id="PS51005">
    <property type="entry name" value="NAC"/>
    <property type="match status" value="1"/>
</dbReference>
<dbReference type="Pfam" id="PF02365">
    <property type="entry name" value="NAM"/>
    <property type="match status" value="1"/>
</dbReference>
<evidence type="ECO:0000259" key="6">
    <source>
        <dbReference type="PROSITE" id="PS51005"/>
    </source>
</evidence>
<dbReference type="GO" id="GO:0006355">
    <property type="term" value="P:regulation of DNA-templated transcription"/>
    <property type="evidence" value="ECO:0007669"/>
    <property type="project" value="InterPro"/>
</dbReference>
<evidence type="ECO:0000256" key="2">
    <source>
        <dbReference type="ARBA" id="ARBA00023125"/>
    </source>
</evidence>
<organism evidence="7 8">
    <name type="scientific">Vitis vinifera</name>
    <name type="common">Grape</name>
    <dbReference type="NCBI Taxonomy" id="29760"/>
    <lineage>
        <taxon>Eukaryota</taxon>
        <taxon>Viridiplantae</taxon>
        <taxon>Streptophyta</taxon>
        <taxon>Embryophyta</taxon>
        <taxon>Tracheophyta</taxon>
        <taxon>Spermatophyta</taxon>
        <taxon>Magnoliopsida</taxon>
        <taxon>eudicotyledons</taxon>
        <taxon>Gunneridae</taxon>
        <taxon>Pentapetalae</taxon>
        <taxon>rosids</taxon>
        <taxon>Vitales</taxon>
        <taxon>Vitaceae</taxon>
        <taxon>Viteae</taxon>
        <taxon>Vitis</taxon>
    </lineage>
</organism>